<evidence type="ECO:0000313" key="2">
    <source>
        <dbReference type="Proteomes" id="UP000244754"/>
    </source>
</evidence>
<dbReference type="Proteomes" id="UP000244754">
    <property type="component" value="Chromosome"/>
</dbReference>
<dbReference type="Pfam" id="PF04341">
    <property type="entry name" value="DUF485"/>
    <property type="match status" value="1"/>
</dbReference>
<keyword evidence="2" id="KW-1185">Reference proteome</keyword>
<sequence length="109" mass="12328">MSVPVVSLTPEEFVATQRSDEFQALRRAHRRFTFPVSVAFFAWYLFYVVTATFYPEAMAQPAAGMNVGMWLGIAQFATTFAITYLYVGYANKNIEPRAAAIRERMEGQA</sequence>
<dbReference type="OrthoDB" id="3543412at2"/>
<protein>
    <submittedName>
        <fullName evidence="1">DUF485 domain-containing protein</fullName>
    </submittedName>
</protein>
<evidence type="ECO:0000313" key="1">
    <source>
        <dbReference type="EMBL" id="AWB83627.1"/>
    </source>
</evidence>
<dbReference type="AlphaFoldDB" id="A0A2S0WCX5"/>
<dbReference type="EMBL" id="CP026948">
    <property type="protein sequence ID" value="AWB83627.1"/>
    <property type="molecule type" value="Genomic_DNA"/>
</dbReference>
<dbReference type="PANTHER" id="PTHR38441">
    <property type="entry name" value="INTEGRAL MEMBRANE PROTEIN-RELATED"/>
    <property type="match status" value="1"/>
</dbReference>
<dbReference type="PANTHER" id="PTHR38441:SF1">
    <property type="entry name" value="MEMBRANE PROTEIN"/>
    <property type="match status" value="1"/>
</dbReference>
<gene>
    <name evidence="1" type="ORF">C3E79_03275</name>
</gene>
<dbReference type="KEGG" id="clia:C3E79_03275"/>
<dbReference type="RefSeq" id="WP_108403617.1">
    <property type="nucleotide sequence ID" value="NZ_CP026948.1"/>
</dbReference>
<name>A0A2S0WCX5_9CORY</name>
<dbReference type="InterPro" id="IPR007436">
    <property type="entry name" value="DUF485"/>
</dbReference>
<proteinExistence type="predicted"/>
<reference evidence="2" key="1">
    <citation type="submission" date="2018-01" db="EMBL/GenBank/DDBJ databases">
        <authorList>
            <person name="Li J."/>
        </authorList>
    </citation>
    <scope>NUCLEOTIDE SEQUENCE [LARGE SCALE GENOMIC DNA]</scope>
    <source>
        <strain evidence="2">2184</strain>
    </source>
</reference>
<accession>A0A2S0WCX5</accession>
<organism evidence="1 2">
    <name type="scientific">Corynebacterium liangguodongii</name>
    <dbReference type="NCBI Taxonomy" id="2079535"/>
    <lineage>
        <taxon>Bacteria</taxon>
        <taxon>Bacillati</taxon>
        <taxon>Actinomycetota</taxon>
        <taxon>Actinomycetes</taxon>
        <taxon>Mycobacteriales</taxon>
        <taxon>Corynebacteriaceae</taxon>
        <taxon>Corynebacterium</taxon>
    </lineage>
</organism>